<organism evidence="11 12">
    <name type="scientific">Fusibacter ferrireducens</name>
    <dbReference type="NCBI Taxonomy" id="2785058"/>
    <lineage>
        <taxon>Bacteria</taxon>
        <taxon>Bacillati</taxon>
        <taxon>Bacillota</taxon>
        <taxon>Clostridia</taxon>
        <taxon>Eubacteriales</taxon>
        <taxon>Eubacteriales Family XII. Incertae Sedis</taxon>
        <taxon>Fusibacter</taxon>
    </lineage>
</organism>
<keyword evidence="6" id="KW-0630">Potassium</keyword>
<evidence type="ECO:0000256" key="10">
    <source>
        <dbReference type="SAM" id="Phobius"/>
    </source>
</evidence>
<dbReference type="Pfam" id="PF02386">
    <property type="entry name" value="TrkH"/>
    <property type="match status" value="1"/>
</dbReference>
<keyword evidence="4" id="KW-0633">Potassium transport</keyword>
<keyword evidence="8" id="KW-0406">Ion transport</keyword>
<evidence type="ECO:0000256" key="1">
    <source>
        <dbReference type="ARBA" id="ARBA00004651"/>
    </source>
</evidence>
<comment type="caution">
    <text evidence="11">The sequence shown here is derived from an EMBL/GenBank/DDBJ whole genome shotgun (WGS) entry which is preliminary data.</text>
</comment>
<reference evidence="11 12" key="1">
    <citation type="submission" date="2020-11" db="EMBL/GenBank/DDBJ databases">
        <title>Fusibacter basophilias sp. nov.</title>
        <authorList>
            <person name="Qiu D."/>
        </authorList>
    </citation>
    <scope>NUCLEOTIDE SEQUENCE [LARGE SCALE GENOMIC DNA]</scope>
    <source>
        <strain evidence="11 12">Q10-2</strain>
    </source>
</reference>
<comment type="subcellular location">
    <subcellularLocation>
        <location evidence="1">Cell membrane</location>
        <topology evidence="1">Multi-pass membrane protein</topology>
    </subcellularLocation>
</comment>
<dbReference type="InterPro" id="IPR003445">
    <property type="entry name" value="Cat_transpt"/>
</dbReference>
<keyword evidence="12" id="KW-1185">Reference proteome</keyword>
<evidence type="ECO:0000256" key="7">
    <source>
        <dbReference type="ARBA" id="ARBA00022989"/>
    </source>
</evidence>
<evidence type="ECO:0000256" key="5">
    <source>
        <dbReference type="ARBA" id="ARBA00022692"/>
    </source>
</evidence>
<evidence type="ECO:0000256" key="8">
    <source>
        <dbReference type="ARBA" id="ARBA00023065"/>
    </source>
</evidence>
<feature type="transmembrane region" description="Helical" evidence="10">
    <location>
        <begin position="12"/>
        <end position="35"/>
    </location>
</feature>
<evidence type="ECO:0000256" key="2">
    <source>
        <dbReference type="ARBA" id="ARBA00022448"/>
    </source>
</evidence>
<accession>A0ABR9ZQW1</accession>
<feature type="transmembrane region" description="Helical" evidence="10">
    <location>
        <begin position="47"/>
        <end position="66"/>
    </location>
</feature>
<feature type="transmembrane region" description="Helical" evidence="10">
    <location>
        <begin position="129"/>
        <end position="149"/>
    </location>
</feature>
<feature type="transmembrane region" description="Helical" evidence="10">
    <location>
        <begin position="406"/>
        <end position="430"/>
    </location>
</feature>
<dbReference type="PANTHER" id="PTHR32024">
    <property type="entry name" value="TRK SYSTEM POTASSIUM UPTAKE PROTEIN TRKG-RELATED"/>
    <property type="match status" value="1"/>
</dbReference>
<keyword evidence="7 10" id="KW-1133">Transmembrane helix</keyword>
<evidence type="ECO:0000313" key="11">
    <source>
        <dbReference type="EMBL" id="MBF4692833.1"/>
    </source>
</evidence>
<feature type="transmembrane region" description="Helical" evidence="10">
    <location>
        <begin position="78"/>
        <end position="102"/>
    </location>
</feature>
<dbReference type="InterPro" id="IPR004772">
    <property type="entry name" value="TrkH"/>
</dbReference>
<feature type="transmembrane region" description="Helical" evidence="10">
    <location>
        <begin position="198"/>
        <end position="220"/>
    </location>
</feature>
<dbReference type="Proteomes" id="UP000614200">
    <property type="component" value="Unassembled WGS sequence"/>
</dbReference>
<evidence type="ECO:0000256" key="4">
    <source>
        <dbReference type="ARBA" id="ARBA00022538"/>
    </source>
</evidence>
<keyword evidence="5 10" id="KW-0812">Transmembrane</keyword>
<sequence>MKRLKNSLRKSLKPAQVLVLGFAGTIILGTLMLMLPMSSANGHPTSFINAFFTSTSAVCVTGLVVVDTGTYWSVFGKTVILLLIQIGGLGFMTMATSIAIILGKKISLRNRLIMQEALNQFSISGVIRLTQYIVLTTLGIELVGAVFLSTRFIPQFGVKNGIYYAVFHSVSAFCNAGFDIMGNGVSLMQYVSDPLISIVIMFLIILGGLGFSVIVDIGRTKNIRKLSLHSKLTLSMTFSLIITGFIAVFLFEMKNPDTLGGLNLGGKILASLFHSVTPRTAGFNTLDTARLTLPTLLFTILFMLIGGSPGSTAGGIKTTTIGVIFLKVRAVIKGSDDVEFAHRRISKDTINRALAVFFIAGSAFVLVTVLLTITEKNASLESVLFEAMSALGTVGLSMGLTPSLSLAGKIVIAIAMFFGRLGPLTIVLALSNRDLSKRKLIRYPEGKIIVG</sequence>
<evidence type="ECO:0000256" key="3">
    <source>
        <dbReference type="ARBA" id="ARBA00022475"/>
    </source>
</evidence>
<proteinExistence type="predicted"/>
<protein>
    <submittedName>
        <fullName evidence="11">Trk family potassium uptake protein</fullName>
    </submittedName>
</protein>
<keyword evidence="9 10" id="KW-0472">Membrane</keyword>
<evidence type="ECO:0000313" key="12">
    <source>
        <dbReference type="Proteomes" id="UP000614200"/>
    </source>
</evidence>
<dbReference type="RefSeq" id="WP_194701067.1">
    <property type="nucleotide sequence ID" value="NZ_JADKNH010000003.1"/>
</dbReference>
<dbReference type="NCBIfam" id="TIGR00933">
    <property type="entry name" value="2a38"/>
    <property type="match status" value="1"/>
</dbReference>
<dbReference type="EMBL" id="JADKNH010000003">
    <property type="protein sequence ID" value="MBF4692833.1"/>
    <property type="molecule type" value="Genomic_DNA"/>
</dbReference>
<feature type="transmembrane region" description="Helical" evidence="10">
    <location>
        <begin position="288"/>
        <end position="307"/>
    </location>
</feature>
<keyword evidence="2" id="KW-0813">Transport</keyword>
<keyword evidence="3" id="KW-1003">Cell membrane</keyword>
<feature type="transmembrane region" description="Helical" evidence="10">
    <location>
        <begin position="161"/>
        <end position="178"/>
    </location>
</feature>
<evidence type="ECO:0000256" key="6">
    <source>
        <dbReference type="ARBA" id="ARBA00022958"/>
    </source>
</evidence>
<feature type="transmembrane region" description="Helical" evidence="10">
    <location>
        <begin position="232"/>
        <end position="251"/>
    </location>
</feature>
<evidence type="ECO:0000256" key="9">
    <source>
        <dbReference type="ARBA" id="ARBA00023136"/>
    </source>
</evidence>
<dbReference type="PANTHER" id="PTHR32024:SF1">
    <property type="entry name" value="KTR SYSTEM POTASSIUM UPTAKE PROTEIN B"/>
    <property type="match status" value="1"/>
</dbReference>
<gene>
    <name evidence="11" type="ORF">ISU02_06865</name>
</gene>
<feature type="transmembrane region" description="Helical" evidence="10">
    <location>
        <begin position="353"/>
        <end position="373"/>
    </location>
</feature>
<name>A0ABR9ZQW1_9FIRM</name>